<dbReference type="HAMAP" id="MF_00549">
    <property type="entry name" value="Methylglyoxal_synth"/>
    <property type="match status" value="1"/>
</dbReference>
<comment type="similarity">
    <text evidence="2">Belongs to the methylglyoxal synthase family.</text>
</comment>
<feature type="binding site" evidence="2">
    <location>
        <position position="12"/>
    </location>
    <ligand>
        <name>substrate</name>
    </ligand>
</feature>
<dbReference type="AlphaFoldDB" id="A0A0X8FKH2"/>
<comment type="catalytic activity">
    <reaction evidence="2">
        <text>dihydroxyacetone phosphate = methylglyoxal + phosphate</text>
        <dbReference type="Rhea" id="RHEA:17937"/>
        <dbReference type="ChEBI" id="CHEBI:17158"/>
        <dbReference type="ChEBI" id="CHEBI:43474"/>
        <dbReference type="ChEBI" id="CHEBI:57642"/>
        <dbReference type="EC" id="4.2.3.3"/>
    </reaction>
</comment>
<dbReference type="PROSITE" id="PS01335">
    <property type="entry name" value="METHYLGLYOXAL_SYNTH"/>
    <property type="match status" value="1"/>
</dbReference>
<dbReference type="PANTHER" id="PTHR30492">
    <property type="entry name" value="METHYLGLYOXAL SYNTHASE"/>
    <property type="match status" value="1"/>
</dbReference>
<evidence type="ECO:0000313" key="3">
    <source>
        <dbReference type="EMBL" id="AMB98892.1"/>
    </source>
</evidence>
<evidence type="ECO:0000256" key="2">
    <source>
        <dbReference type="HAMAP-Rule" id="MF_00549"/>
    </source>
</evidence>
<organism evidence="3 4">
    <name type="scientific">Aerococcus urinaehominis</name>
    <dbReference type="NCBI Taxonomy" id="128944"/>
    <lineage>
        <taxon>Bacteria</taxon>
        <taxon>Bacillati</taxon>
        <taxon>Bacillota</taxon>
        <taxon>Bacilli</taxon>
        <taxon>Lactobacillales</taxon>
        <taxon>Aerococcaceae</taxon>
        <taxon>Aerococcus</taxon>
    </lineage>
</organism>
<sequence>MKISLIAHDSKKELMINFATAYKHILEKHELYATGTTGLRVAEATGLNVHRFKSGPLGGDQQIGAAISENEMDLVIFLRDPLAAMPHEPDVNALIRLSDVYNVPLATNIGTAEVLIRGLEAGFVDWRKQYDDGGMNKDIKANIENGRAK</sequence>
<dbReference type="InterPro" id="IPR036914">
    <property type="entry name" value="MGS-like_dom_sf"/>
</dbReference>
<comment type="function">
    <text evidence="2">Catalyzes the formation of methylglyoxal from dihydroxyacetone phosphate.</text>
</comment>
<gene>
    <name evidence="2" type="primary">mgsA</name>
    <name evidence="3" type="ORF">AWM75_02295</name>
</gene>
<dbReference type="CDD" id="cd01422">
    <property type="entry name" value="MGS"/>
    <property type="match status" value="1"/>
</dbReference>
<reference evidence="3 4" key="1">
    <citation type="journal article" date="2016" name="Genome Announc.">
        <title>Complete Genome Sequences of Aerococcus christensenii CCUG 28831T, Aerococcus sanguinicola CCUG 43001T, Aerococcus urinae CCUG 36881T, Aerococcus urinaeequi CCUG 28094T, Aerococcus urinaehominis CCUG 42038 BT, and Aerococcus viridans CCUG 4311T.</title>
        <authorList>
            <person name="Carkaci D."/>
            <person name="Dargis R."/>
            <person name="Nielsen X.C."/>
            <person name="Skovgaard O."/>
            <person name="Fuursted K."/>
            <person name="Christensen J.J."/>
        </authorList>
    </citation>
    <scope>NUCLEOTIDE SEQUENCE [LARGE SCALE GENOMIC DNA]</scope>
    <source>
        <strain evidence="3 4">CCUG42038B</strain>
    </source>
</reference>
<dbReference type="SUPFAM" id="SSF52335">
    <property type="entry name" value="Methylglyoxal synthase-like"/>
    <property type="match status" value="1"/>
</dbReference>
<evidence type="ECO:0000256" key="1">
    <source>
        <dbReference type="ARBA" id="ARBA00023239"/>
    </source>
</evidence>
<dbReference type="NCBIfam" id="TIGR00160">
    <property type="entry name" value="MGSA"/>
    <property type="match status" value="1"/>
</dbReference>
<dbReference type="InterPro" id="IPR004363">
    <property type="entry name" value="Methylgl_synth"/>
</dbReference>
<keyword evidence="4" id="KW-1185">Reference proteome</keyword>
<dbReference type="SMART" id="SM00851">
    <property type="entry name" value="MGS"/>
    <property type="match status" value="1"/>
</dbReference>
<dbReference type="GO" id="GO:0005829">
    <property type="term" value="C:cytosol"/>
    <property type="evidence" value="ECO:0007669"/>
    <property type="project" value="TreeGrafter"/>
</dbReference>
<dbReference type="GO" id="GO:0008929">
    <property type="term" value="F:methylglyoxal synthase activity"/>
    <property type="evidence" value="ECO:0007669"/>
    <property type="project" value="UniProtKB-UniRule"/>
</dbReference>
<dbReference type="RefSeq" id="WP_067977737.1">
    <property type="nucleotide sequence ID" value="NZ_CP014163.1"/>
</dbReference>
<feature type="binding site" evidence="2">
    <location>
        <position position="87"/>
    </location>
    <ligand>
        <name>substrate</name>
    </ligand>
</feature>
<dbReference type="InterPro" id="IPR018148">
    <property type="entry name" value="Methylglyoxal_synth_AS"/>
</dbReference>
<dbReference type="PROSITE" id="PS51855">
    <property type="entry name" value="MGS"/>
    <property type="match status" value="1"/>
</dbReference>
<dbReference type="EC" id="4.2.3.3" evidence="2"/>
<dbReference type="PANTHER" id="PTHR30492:SF0">
    <property type="entry name" value="METHYLGLYOXAL SYNTHASE"/>
    <property type="match status" value="1"/>
</dbReference>
<dbReference type="NCBIfam" id="NF003559">
    <property type="entry name" value="PRK05234.1"/>
    <property type="match status" value="1"/>
</dbReference>
<reference evidence="4" key="2">
    <citation type="submission" date="2016-01" db="EMBL/GenBank/DDBJ databases">
        <title>Six Aerococcus type strain genome sequencing and assembly using PacBio and Illumina Hiseq.</title>
        <authorList>
            <person name="Carkaci D."/>
            <person name="Dargis R."/>
            <person name="Nielsen X.C."/>
            <person name="Skovgaard O."/>
            <person name="Fuursted K."/>
            <person name="Christensen J.J."/>
        </authorList>
    </citation>
    <scope>NUCLEOTIDE SEQUENCE [LARGE SCALE GENOMIC DNA]</scope>
    <source>
        <strain evidence="4">CCUG42038B</strain>
    </source>
</reference>
<dbReference type="Gene3D" id="3.40.50.1380">
    <property type="entry name" value="Methylglyoxal synthase-like domain"/>
    <property type="match status" value="1"/>
</dbReference>
<dbReference type="PIRSF" id="PIRSF006614">
    <property type="entry name" value="Methylglyox_syn"/>
    <property type="match status" value="1"/>
</dbReference>
<dbReference type="FunFam" id="3.40.50.1380:FF:000006">
    <property type="entry name" value="Methylglyoxal synthase"/>
    <property type="match status" value="1"/>
</dbReference>
<dbReference type="OrthoDB" id="9787147at2"/>
<feature type="binding site" evidence="2">
    <location>
        <begin position="34"/>
        <end position="37"/>
    </location>
    <ligand>
        <name>substrate</name>
    </ligand>
</feature>
<dbReference type="Pfam" id="PF02142">
    <property type="entry name" value="MGS"/>
    <property type="match status" value="1"/>
</dbReference>
<dbReference type="EMBL" id="CP014163">
    <property type="protein sequence ID" value="AMB98892.1"/>
    <property type="molecule type" value="Genomic_DNA"/>
</dbReference>
<feature type="binding site" evidence="2">
    <location>
        <begin position="54"/>
        <end position="55"/>
    </location>
    <ligand>
        <name>substrate</name>
    </ligand>
</feature>
<evidence type="ECO:0000313" key="4">
    <source>
        <dbReference type="Proteomes" id="UP000062260"/>
    </source>
</evidence>
<dbReference type="Proteomes" id="UP000062260">
    <property type="component" value="Chromosome"/>
</dbReference>
<dbReference type="GO" id="GO:0019242">
    <property type="term" value="P:methylglyoxal biosynthetic process"/>
    <property type="evidence" value="ECO:0007669"/>
    <property type="project" value="UniProtKB-UniRule"/>
</dbReference>
<protein>
    <recommendedName>
        <fullName evidence="2">Methylglyoxal synthase</fullName>
        <shortName evidence="2">MGS</shortName>
        <ecNumber evidence="2">4.2.3.3</ecNumber>
    </recommendedName>
</protein>
<feature type="binding site" evidence="2">
    <location>
        <position position="8"/>
    </location>
    <ligand>
        <name>substrate</name>
    </ligand>
</feature>
<name>A0A0X8FKH2_9LACT</name>
<dbReference type="InterPro" id="IPR011607">
    <property type="entry name" value="MGS-like_dom"/>
</dbReference>
<dbReference type="STRING" id="128944.AWM75_02295"/>
<proteinExistence type="inferred from homology"/>
<dbReference type="KEGG" id="auh:AWM75_02295"/>
<feature type="active site" description="Proton donor/acceptor" evidence="2">
    <location>
        <position position="60"/>
    </location>
</feature>
<keyword evidence="1 2" id="KW-0456">Lyase</keyword>
<accession>A0A0X8FKH2</accession>